<proteinExistence type="predicted"/>
<gene>
    <name evidence="3" type="ORF">GXP69_04265</name>
</gene>
<keyword evidence="3" id="KW-0269">Exonuclease</keyword>
<keyword evidence="3" id="KW-0378">Hydrolase</keyword>
<dbReference type="Gene3D" id="3.60.10.10">
    <property type="entry name" value="Endonuclease/exonuclease/phosphatase"/>
    <property type="match status" value="1"/>
</dbReference>
<sequence>MPGTFKRIRRRIWLILNILVVFWVLLGVLCLQVPPHEFWPAGFLALTLPGALLLNVLFLLYWLIKRSWLLVLPLLVIVLGWGYYNRLIAFNLGENEAPEGARTLTVLSYNVHVFNAYADRDGSEREASSEMIDWVATHPADVYCLQEFYSNRGSSIYNTISRIGNRYDKHRYFSVSFVDRNKADIGTVIFSRYPIVNKGVIRFGESSHNRAIWADLNVEGDTIRVYTAHLQSMSIKSQDIENTYSAIGNEESFKKEGRNLARRLKKGFVARGHQVEKLLEHIQESPYPVIVCGDLNDIPTSYTYNKLARTLQNAFVEAGAGIGATYNGPLPFLRIDNQFYSEGLRAIRFETHYEMGLSDHFPITAEYVLEKE</sequence>
<keyword evidence="1" id="KW-0812">Transmembrane</keyword>
<dbReference type="PANTHER" id="PTHR14859:SF15">
    <property type="entry name" value="ENDONUCLEASE_EXONUCLEASE_PHOSPHATASE DOMAIN-CONTAINING PROTEIN"/>
    <property type="match status" value="1"/>
</dbReference>
<dbReference type="CDD" id="cd09084">
    <property type="entry name" value="EEP-2"/>
    <property type="match status" value="1"/>
</dbReference>
<dbReference type="RefSeq" id="WP_163912687.1">
    <property type="nucleotide sequence ID" value="NZ_JAAGWD010000001.1"/>
</dbReference>
<accession>A0A6B3LTS9</accession>
<evidence type="ECO:0000313" key="3">
    <source>
        <dbReference type="EMBL" id="NEM96900.1"/>
    </source>
</evidence>
<dbReference type="InterPro" id="IPR051916">
    <property type="entry name" value="GPI-anchor_lipid_remodeler"/>
</dbReference>
<evidence type="ECO:0000313" key="4">
    <source>
        <dbReference type="Proteomes" id="UP000474777"/>
    </source>
</evidence>
<dbReference type="AlphaFoldDB" id="A0A6B3LTS9"/>
<dbReference type="PANTHER" id="PTHR14859">
    <property type="entry name" value="CALCOFLUOR WHITE HYPERSENSITIVE PROTEIN PRECURSOR"/>
    <property type="match status" value="1"/>
</dbReference>
<feature type="transmembrane region" description="Helical" evidence="1">
    <location>
        <begin position="40"/>
        <end position="61"/>
    </location>
</feature>
<dbReference type="EMBL" id="JAAGWD010000001">
    <property type="protein sequence ID" value="NEM96900.1"/>
    <property type="molecule type" value="Genomic_DNA"/>
</dbReference>
<feature type="transmembrane region" description="Helical" evidence="1">
    <location>
        <begin position="68"/>
        <end position="84"/>
    </location>
</feature>
<name>A0A6B3LTS9_9BACT</name>
<dbReference type="InterPro" id="IPR036691">
    <property type="entry name" value="Endo/exonu/phosph_ase_sf"/>
</dbReference>
<dbReference type="GO" id="GO:0004527">
    <property type="term" value="F:exonuclease activity"/>
    <property type="evidence" value="ECO:0007669"/>
    <property type="project" value="UniProtKB-KW"/>
</dbReference>
<feature type="transmembrane region" description="Helical" evidence="1">
    <location>
        <begin position="12"/>
        <end position="34"/>
    </location>
</feature>
<dbReference type="InterPro" id="IPR005135">
    <property type="entry name" value="Endo/exonuclease/phosphatase"/>
</dbReference>
<keyword evidence="3" id="KW-0540">Nuclease</keyword>
<feature type="domain" description="Endonuclease/exonuclease/phosphatase" evidence="2">
    <location>
        <begin position="107"/>
        <end position="360"/>
    </location>
</feature>
<comment type="caution">
    <text evidence="3">The sequence shown here is derived from an EMBL/GenBank/DDBJ whole genome shotgun (WGS) entry which is preliminary data.</text>
</comment>
<dbReference type="Pfam" id="PF03372">
    <property type="entry name" value="Exo_endo_phos"/>
    <property type="match status" value="1"/>
</dbReference>
<keyword evidence="3" id="KW-0255">Endonuclease</keyword>
<dbReference type="SUPFAM" id="SSF56219">
    <property type="entry name" value="DNase I-like"/>
    <property type="match status" value="1"/>
</dbReference>
<dbReference type="GO" id="GO:0016020">
    <property type="term" value="C:membrane"/>
    <property type="evidence" value="ECO:0007669"/>
    <property type="project" value="GOC"/>
</dbReference>
<reference evidence="3 4" key="1">
    <citation type="submission" date="2020-02" db="EMBL/GenBank/DDBJ databases">
        <authorList>
            <person name="Kim M.K."/>
        </authorList>
    </citation>
    <scope>NUCLEOTIDE SEQUENCE [LARGE SCALE GENOMIC DNA]</scope>
    <source>
        <strain evidence="3 4">BT327</strain>
    </source>
</reference>
<evidence type="ECO:0000256" key="1">
    <source>
        <dbReference type="SAM" id="Phobius"/>
    </source>
</evidence>
<dbReference type="Proteomes" id="UP000474777">
    <property type="component" value="Unassembled WGS sequence"/>
</dbReference>
<organism evidence="3 4">
    <name type="scientific">Pontibacter burrus</name>
    <dbReference type="NCBI Taxonomy" id="2704466"/>
    <lineage>
        <taxon>Bacteria</taxon>
        <taxon>Pseudomonadati</taxon>
        <taxon>Bacteroidota</taxon>
        <taxon>Cytophagia</taxon>
        <taxon>Cytophagales</taxon>
        <taxon>Hymenobacteraceae</taxon>
        <taxon>Pontibacter</taxon>
    </lineage>
</organism>
<dbReference type="GO" id="GO:0004519">
    <property type="term" value="F:endonuclease activity"/>
    <property type="evidence" value="ECO:0007669"/>
    <property type="project" value="UniProtKB-KW"/>
</dbReference>
<protein>
    <submittedName>
        <fullName evidence="3">Endonuclease/exonuclease/phosphatase family protein</fullName>
    </submittedName>
</protein>
<dbReference type="GO" id="GO:0006506">
    <property type="term" value="P:GPI anchor biosynthetic process"/>
    <property type="evidence" value="ECO:0007669"/>
    <property type="project" value="TreeGrafter"/>
</dbReference>
<keyword evidence="1" id="KW-1133">Transmembrane helix</keyword>
<evidence type="ECO:0000259" key="2">
    <source>
        <dbReference type="Pfam" id="PF03372"/>
    </source>
</evidence>
<keyword evidence="1" id="KW-0472">Membrane</keyword>
<keyword evidence="4" id="KW-1185">Reference proteome</keyword>